<dbReference type="eggNOG" id="COG1228">
    <property type="taxonomic scope" value="Bacteria"/>
</dbReference>
<dbReference type="Gene3D" id="2.30.40.10">
    <property type="entry name" value="Urease, subunit C, domain 1"/>
    <property type="match status" value="1"/>
</dbReference>
<dbReference type="SUPFAM" id="SSF51556">
    <property type="entry name" value="Metallo-dependent hydrolases"/>
    <property type="match status" value="1"/>
</dbReference>
<organism evidence="2 3">
    <name type="scientific">Pseudonocardia dioxanivorans (strain ATCC 55486 / DSM 44775 / JCM 13855 / CB1190)</name>
    <dbReference type="NCBI Taxonomy" id="675635"/>
    <lineage>
        <taxon>Bacteria</taxon>
        <taxon>Bacillati</taxon>
        <taxon>Actinomycetota</taxon>
        <taxon>Actinomycetes</taxon>
        <taxon>Pseudonocardiales</taxon>
        <taxon>Pseudonocardiaceae</taxon>
        <taxon>Pseudonocardia</taxon>
    </lineage>
</organism>
<name>F4CK25_PSEUX</name>
<evidence type="ECO:0000259" key="1">
    <source>
        <dbReference type="Pfam" id="PF01979"/>
    </source>
</evidence>
<evidence type="ECO:0000313" key="3">
    <source>
        <dbReference type="Proteomes" id="UP000007809"/>
    </source>
</evidence>
<proteinExistence type="predicted"/>
<dbReference type="OrthoDB" id="3514520at2"/>
<dbReference type="Pfam" id="PF01979">
    <property type="entry name" value="Amidohydro_1"/>
    <property type="match status" value="1"/>
</dbReference>
<protein>
    <submittedName>
        <fullName evidence="2">Amidohydrolase</fullName>
    </submittedName>
</protein>
<dbReference type="InterPro" id="IPR032466">
    <property type="entry name" value="Metal_Hydrolase"/>
</dbReference>
<dbReference type="InterPro" id="IPR011059">
    <property type="entry name" value="Metal-dep_hydrolase_composite"/>
</dbReference>
<dbReference type="STRING" id="675635.Psed_6017"/>
<dbReference type="PANTHER" id="PTHR43135:SF3">
    <property type="entry name" value="ALPHA-D-RIBOSE 1-METHYLPHOSPHONATE 5-TRIPHOSPHATE DIPHOSPHATASE"/>
    <property type="match status" value="1"/>
</dbReference>
<dbReference type="InterPro" id="IPR006680">
    <property type="entry name" value="Amidohydro-rel"/>
</dbReference>
<feature type="domain" description="Amidohydrolase-related" evidence="1">
    <location>
        <begin position="59"/>
        <end position="393"/>
    </location>
</feature>
<accession>F4CK25</accession>
<dbReference type="InterPro" id="IPR051781">
    <property type="entry name" value="Metallo-dep_Hydrolase"/>
</dbReference>
<dbReference type="HOGENOM" id="CLU_023620_2_2_11"/>
<dbReference type="CDD" id="cd01299">
    <property type="entry name" value="Met_dep_hydrolase_A"/>
    <property type="match status" value="1"/>
</dbReference>
<dbReference type="PANTHER" id="PTHR43135">
    <property type="entry name" value="ALPHA-D-RIBOSE 1-METHYLPHOSPHONATE 5-TRIPHOSPHATE DIPHOSPHATASE"/>
    <property type="match status" value="1"/>
</dbReference>
<dbReference type="EMBL" id="CP002593">
    <property type="protein sequence ID" value="AEA28131.1"/>
    <property type="molecule type" value="Genomic_DNA"/>
</dbReference>
<dbReference type="Proteomes" id="UP000007809">
    <property type="component" value="Chromosome"/>
</dbReference>
<dbReference type="InterPro" id="IPR057744">
    <property type="entry name" value="OTAase-like"/>
</dbReference>
<dbReference type="SUPFAM" id="SSF51338">
    <property type="entry name" value="Composite domain of metallo-dependent hydrolases"/>
    <property type="match status" value="1"/>
</dbReference>
<dbReference type="RefSeq" id="WP_013678028.1">
    <property type="nucleotide sequence ID" value="NC_015312.1"/>
</dbReference>
<sequence length="403" mass="41894">MADNDAFLLSGISVFDGTGSPVLPGQAIVVENRRIAWMGPEADAPSFAAERVFDGQGGTVIPGMINCHAHVAHDGAGDLAAQTQADSLPIATIRGVKNLHVALMSGVTSIRDCGAADDLAIEMSKAVDDGMIPGPRIRAAGRVITMTGGHGHFIGRQADGPVGTAQATRAEIAGGAHFIKVMATGGVLTKGVHPNQTALQVDELTAVAREAHNAGRRVASHAIGGQGIKNALRAGIDSIEHSFYLDDESLEMAVAQGTFLVPTLIAVNRIVENPDKIPSWVVEKAESESGAHRESFLAAVRSGMKIAAGTDAGTPFNPHGEMPAELELMVEFGLTPTEALLAATRNAAENIDLLHEVGTLETGKLADLVLLDGDPTVDITAAHNVVMVVKDGVVHRNELKTAS</sequence>
<keyword evidence="3" id="KW-1185">Reference proteome</keyword>
<dbReference type="Gene3D" id="3.20.20.140">
    <property type="entry name" value="Metal-dependent hydrolases"/>
    <property type="match status" value="1"/>
</dbReference>
<dbReference type="KEGG" id="pdx:Psed_6017"/>
<gene>
    <name evidence="2" type="ordered locus">Psed_6017</name>
</gene>
<evidence type="ECO:0000313" key="2">
    <source>
        <dbReference type="EMBL" id="AEA28131.1"/>
    </source>
</evidence>
<dbReference type="AlphaFoldDB" id="F4CK25"/>
<reference evidence="2 3" key="1">
    <citation type="journal article" date="2011" name="J. Bacteriol.">
        <title>Genome sequence of the 1,4-dioxane-degrading Pseudonocardia dioxanivorans strain CB1190.</title>
        <authorList>
            <person name="Sales C.M."/>
            <person name="Mahendra S."/>
            <person name="Grostern A."/>
            <person name="Parales R.E."/>
            <person name="Goodwin L.A."/>
            <person name="Woyke T."/>
            <person name="Nolan M."/>
            <person name="Lapidus A."/>
            <person name="Chertkov O."/>
            <person name="Ovchinnikova G."/>
            <person name="Sczyrba A."/>
            <person name="Alvarez-Cohen L."/>
        </authorList>
    </citation>
    <scope>NUCLEOTIDE SEQUENCE [LARGE SCALE GENOMIC DNA]</scope>
    <source>
        <strain evidence="3">ATCC 55486 / DSM 44775 / JCM 13855 / CB1190</strain>
    </source>
</reference>
<dbReference type="GO" id="GO:0016810">
    <property type="term" value="F:hydrolase activity, acting on carbon-nitrogen (but not peptide) bonds"/>
    <property type="evidence" value="ECO:0007669"/>
    <property type="project" value="InterPro"/>
</dbReference>